<feature type="transmembrane region" description="Helical" evidence="1">
    <location>
        <begin position="201"/>
        <end position="219"/>
    </location>
</feature>
<dbReference type="PANTHER" id="PTHR23028">
    <property type="entry name" value="ACETYLTRANSFERASE"/>
    <property type="match status" value="1"/>
</dbReference>
<reference evidence="3 4" key="1">
    <citation type="submission" date="2016-10" db="EMBL/GenBank/DDBJ databases">
        <authorList>
            <person name="de Groot N.N."/>
        </authorList>
    </citation>
    <scope>NUCLEOTIDE SEQUENCE [LARGE SCALE GENOMIC DNA]</scope>
    <source>
        <strain evidence="3 4">DSM 21799</strain>
    </source>
</reference>
<accession>A0A1H4QGL7</accession>
<dbReference type="GO" id="GO:0016787">
    <property type="term" value="F:hydrolase activity"/>
    <property type="evidence" value="ECO:0007669"/>
    <property type="project" value="UniProtKB-KW"/>
</dbReference>
<dbReference type="AlphaFoldDB" id="A0A1H4QGL7"/>
<evidence type="ECO:0000313" key="3">
    <source>
        <dbReference type="EMBL" id="SEC18652.1"/>
    </source>
</evidence>
<sequence length="373" mass="41113">MASRGRIHSLDGVRGVASLVVMVYHVSLVCRPYIDPVGWAWLTQSPVKLLLVGTESVLVFFVLSGLVVALPALKDSFSWRGYYPHRVLRLYLPVIASLLFATALIFLFARDPATAPDGSWLQNAQAHTVTPAGFFSEASLFRISYDINNVLWSLRWEVIFSLCLPAFVGLAVLLRKHAVILAVACGFLTVLGRVIEIDALVYLPVFMFGTLIAVHLERLTTWAARRARPRLWAATAALACLLMVGSWLARPVFEPGTLANSILWGLAGIGAALIIVIAIAWPALRERLERRPVQWLGKVSFSLYLVHAPILGTLGYLFGAEYWWAVGLVGVPLSVAVAAGFYRWVEAPTQRASRRVGIWVAERTTTRRRALAG</sequence>
<dbReference type="PANTHER" id="PTHR23028:SF131">
    <property type="entry name" value="BLR2367 PROTEIN"/>
    <property type="match status" value="1"/>
</dbReference>
<dbReference type="STRING" id="640635.SAMN04489806_2810"/>
<feature type="transmembrane region" description="Helical" evidence="1">
    <location>
        <begin position="49"/>
        <end position="70"/>
    </location>
</feature>
<dbReference type="Pfam" id="PF01757">
    <property type="entry name" value="Acyl_transf_3"/>
    <property type="match status" value="1"/>
</dbReference>
<keyword evidence="4" id="KW-1185">Reference proteome</keyword>
<gene>
    <name evidence="3" type="ORF">SAMN04489806_2810</name>
</gene>
<keyword evidence="3" id="KW-0808">Transferase</keyword>
<proteinExistence type="predicted"/>
<keyword evidence="1" id="KW-0812">Transmembrane</keyword>
<evidence type="ECO:0000259" key="2">
    <source>
        <dbReference type="Pfam" id="PF01757"/>
    </source>
</evidence>
<dbReference type="RefSeq" id="WP_091185740.1">
    <property type="nucleotide sequence ID" value="NZ_FNRY01000001.1"/>
</dbReference>
<feature type="transmembrane region" description="Helical" evidence="1">
    <location>
        <begin position="178"/>
        <end position="195"/>
    </location>
</feature>
<keyword evidence="1" id="KW-0472">Membrane</keyword>
<feature type="transmembrane region" description="Helical" evidence="1">
    <location>
        <begin position="295"/>
        <end position="316"/>
    </location>
</feature>
<evidence type="ECO:0000313" key="4">
    <source>
        <dbReference type="Proteomes" id="UP000199183"/>
    </source>
</evidence>
<dbReference type="GO" id="GO:0000271">
    <property type="term" value="P:polysaccharide biosynthetic process"/>
    <property type="evidence" value="ECO:0007669"/>
    <property type="project" value="TreeGrafter"/>
</dbReference>
<dbReference type="GO" id="GO:0016747">
    <property type="term" value="F:acyltransferase activity, transferring groups other than amino-acyl groups"/>
    <property type="evidence" value="ECO:0007669"/>
    <property type="project" value="InterPro"/>
</dbReference>
<feature type="transmembrane region" description="Helical" evidence="1">
    <location>
        <begin position="322"/>
        <end position="345"/>
    </location>
</feature>
<protein>
    <submittedName>
        <fullName evidence="3">Peptidoglycan/LPS O-acetylase OafA/YrhL, contains acyltransferase and SGNH-hydrolase domains</fullName>
    </submittedName>
</protein>
<dbReference type="OrthoDB" id="9796461at2"/>
<keyword evidence="1" id="KW-1133">Transmembrane helix</keyword>
<feature type="transmembrane region" description="Helical" evidence="1">
    <location>
        <begin position="154"/>
        <end position="173"/>
    </location>
</feature>
<feature type="transmembrane region" description="Helical" evidence="1">
    <location>
        <begin position="261"/>
        <end position="283"/>
    </location>
</feature>
<dbReference type="EMBL" id="FNRY01000001">
    <property type="protein sequence ID" value="SEC18652.1"/>
    <property type="molecule type" value="Genomic_DNA"/>
</dbReference>
<feature type="transmembrane region" description="Helical" evidence="1">
    <location>
        <begin position="231"/>
        <end position="249"/>
    </location>
</feature>
<organism evidence="3 4">
    <name type="scientific">Paramicrobacterium humi</name>
    <dbReference type="NCBI Taxonomy" id="640635"/>
    <lineage>
        <taxon>Bacteria</taxon>
        <taxon>Bacillati</taxon>
        <taxon>Actinomycetota</taxon>
        <taxon>Actinomycetes</taxon>
        <taxon>Micrococcales</taxon>
        <taxon>Microbacteriaceae</taxon>
        <taxon>Paramicrobacterium</taxon>
    </lineage>
</organism>
<dbReference type="InterPro" id="IPR002656">
    <property type="entry name" value="Acyl_transf_3_dom"/>
</dbReference>
<feature type="transmembrane region" description="Helical" evidence="1">
    <location>
        <begin position="12"/>
        <end position="34"/>
    </location>
</feature>
<dbReference type="GO" id="GO:0016020">
    <property type="term" value="C:membrane"/>
    <property type="evidence" value="ECO:0007669"/>
    <property type="project" value="TreeGrafter"/>
</dbReference>
<keyword evidence="3" id="KW-0012">Acyltransferase</keyword>
<dbReference type="Proteomes" id="UP000199183">
    <property type="component" value="Unassembled WGS sequence"/>
</dbReference>
<evidence type="ECO:0000256" key="1">
    <source>
        <dbReference type="SAM" id="Phobius"/>
    </source>
</evidence>
<keyword evidence="3" id="KW-0378">Hydrolase</keyword>
<name>A0A1H4QGL7_9MICO</name>
<feature type="transmembrane region" description="Helical" evidence="1">
    <location>
        <begin position="90"/>
        <end position="109"/>
    </location>
</feature>
<dbReference type="InterPro" id="IPR050879">
    <property type="entry name" value="Acyltransferase_3"/>
</dbReference>
<feature type="domain" description="Acyltransferase 3" evidence="2">
    <location>
        <begin position="7"/>
        <end position="342"/>
    </location>
</feature>